<dbReference type="HOGENOM" id="CLU_165430_1_1_9"/>
<reference evidence="1 2" key="1">
    <citation type="submission" date="2012-09" db="EMBL/GenBank/DDBJ databases">
        <title>The Genome Sequence of Alloiococcus otitis ATCC 51267.</title>
        <authorList>
            <consortium name="The Broad Institute Genome Sequencing Platform"/>
            <person name="Earl A."/>
            <person name="Ward D."/>
            <person name="Feldgarden M."/>
            <person name="Gevers D."/>
            <person name="Huys G."/>
            <person name="Walker B."/>
            <person name="Young S.K."/>
            <person name="Zeng Q."/>
            <person name="Gargeya S."/>
            <person name="Fitzgerald M."/>
            <person name="Haas B."/>
            <person name="Abouelleil A."/>
            <person name="Alvarado L."/>
            <person name="Arachchi H.M."/>
            <person name="Berlin A.M."/>
            <person name="Chapman S.B."/>
            <person name="Goldberg J."/>
            <person name="Griggs A."/>
            <person name="Gujja S."/>
            <person name="Hansen M."/>
            <person name="Howarth C."/>
            <person name="Imamovic A."/>
            <person name="Larimer J."/>
            <person name="McCowen C."/>
            <person name="Montmayeur A."/>
            <person name="Murphy C."/>
            <person name="Neiman D."/>
            <person name="Pearson M."/>
            <person name="Priest M."/>
            <person name="Roberts A."/>
            <person name="Saif S."/>
            <person name="Shea T."/>
            <person name="Sisk P."/>
            <person name="Sykes S."/>
            <person name="Wortman J."/>
            <person name="Nusbaum C."/>
            <person name="Birren B."/>
        </authorList>
    </citation>
    <scope>NUCLEOTIDE SEQUENCE [LARGE SCALE GENOMIC DNA]</scope>
    <source>
        <strain evidence="1 2">ATCC 51267</strain>
    </source>
</reference>
<dbReference type="InterPro" id="IPR021146">
    <property type="entry name" value="Phage_gp6-like_head-tail"/>
</dbReference>
<dbReference type="Proteomes" id="UP000009875">
    <property type="component" value="Unassembled WGS sequence"/>
</dbReference>
<evidence type="ECO:0000313" key="2">
    <source>
        <dbReference type="Proteomes" id="UP000009875"/>
    </source>
</evidence>
<keyword evidence="2" id="KW-1185">Reference proteome</keyword>
<dbReference type="STRING" id="883081.HMPREF9698_01609"/>
<organism evidence="1 2">
    <name type="scientific">Alloiococcus otitis ATCC 51267</name>
    <dbReference type="NCBI Taxonomy" id="883081"/>
    <lineage>
        <taxon>Bacteria</taxon>
        <taxon>Bacillati</taxon>
        <taxon>Bacillota</taxon>
        <taxon>Bacilli</taxon>
        <taxon>Lactobacillales</taxon>
        <taxon>Carnobacteriaceae</taxon>
        <taxon>Alloiococcus</taxon>
    </lineage>
</organism>
<evidence type="ECO:0000313" key="1">
    <source>
        <dbReference type="EMBL" id="EKU92856.1"/>
    </source>
</evidence>
<comment type="caution">
    <text evidence="1">The sequence shown here is derived from an EMBL/GenBank/DDBJ whole genome shotgun (WGS) entry which is preliminary data.</text>
</comment>
<dbReference type="OrthoDB" id="1701341at2"/>
<evidence type="ECO:0008006" key="3">
    <source>
        <dbReference type="Google" id="ProtNLM"/>
    </source>
</evidence>
<proteinExistence type="predicted"/>
<name>K9EAL0_9LACT</name>
<dbReference type="RefSeq" id="WP_003779224.1">
    <property type="nucleotide sequence ID" value="NZ_JH992963.1"/>
</dbReference>
<sequence>MDLMQKLKTFLGIKDNLQDDLLESILEVTQDHFRAITGGVDTSDVEFIILEVAIKRYNRVGSEGYSSQTVEGHRLDFSTSDFDEYKDILKRKYPQAFDSGGVKFI</sequence>
<dbReference type="EMBL" id="AGXA01000034">
    <property type="protein sequence ID" value="EKU92856.1"/>
    <property type="molecule type" value="Genomic_DNA"/>
</dbReference>
<dbReference type="eggNOG" id="ENOG5033E9D">
    <property type="taxonomic scope" value="Bacteria"/>
</dbReference>
<dbReference type="AlphaFoldDB" id="K9EAL0"/>
<accession>K9EAL0</accession>
<gene>
    <name evidence="1" type="ORF">HMPREF9698_01609</name>
</gene>
<dbReference type="Pfam" id="PF05135">
    <property type="entry name" value="Phage_connect_1"/>
    <property type="match status" value="1"/>
</dbReference>
<protein>
    <recommendedName>
        <fullName evidence="3">Phage head-tail connector protein</fullName>
    </recommendedName>
</protein>